<comment type="catalytic activity">
    <reaction evidence="5 6">
        <text>holo-[ACP] + malonyl-CoA = malonyl-[ACP] + CoA</text>
        <dbReference type="Rhea" id="RHEA:41792"/>
        <dbReference type="Rhea" id="RHEA-COMP:9623"/>
        <dbReference type="Rhea" id="RHEA-COMP:9685"/>
        <dbReference type="ChEBI" id="CHEBI:57287"/>
        <dbReference type="ChEBI" id="CHEBI:57384"/>
        <dbReference type="ChEBI" id="CHEBI:64479"/>
        <dbReference type="ChEBI" id="CHEBI:78449"/>
        <dbReference type="EC" id="2.3.1.39"/>
    </reaction>
</comment>
<dbReference type="NCBIfam" id="TIGR00128">
    <property type="entry name" value="fabD"/>
    <property type="match status" value="1"/>
</dbReference>
<evidence type="ECO:0000256" key="5">
    <source>
        <dbReference type="ARBA" id="ARBA00048462"/>
    </source>
</evidence>
<evidence type="ECO:0000313" key="10">
    <source>
        <dbReference type="Proteomes" id="UP000005090"/>
    </source>
</evidence>
<dbReference type="RefSeq" id="WP_005371212.1">
    <property type="nucleotide sequence ID" value="NZ_CM001475.1"/>
</dbReference>
<protein>
    <recommendedName>
        <fullName evidence="2 6">Malonyl CoA-acyl carrier protein transacylase</fullName>
        <ecNumber evidence="1 6">2.3.1.39</ecNumber>
    </recommendedName>
</protein>
<dbReference type="InterPro" id="IPR004410">
    <property type="entry name" value="Malonyl_CoA-ACP_transAc_FabD"/>
</dbReference>
<dbReference type="InterPro" id="IPR014043">
    <property type="entry name" value="Acyl_transferase_dom"/>
</dbReference>
<dbReference type="eggNOG" id="COG0331">
    <property type="taxonomic scope" value="Bacteria"/>
</dbReference>
<evidence type="ECO:0000256" key="4">
    <source>
        <dbReference type="ARBA" id="ARBA00023315"/>
    </source>
</evidence>
<reference evidence="9 10" key="1">
    <citation type="journal article" date="2013" name="Genome Announc.">
        <title>Genome Sequence of the Obligate Gammaproteobacterial Methanotroph Methylomicrobium album Strain BG8.</title>
        <authorList>
            <person name="Kits K.D."/>
            <person name="Kalyuzhnaya M.G."/>
            <person name="Klotz M.G."/>
            <person name="Jetten M.S."/>
            <person name="Op den Camp H.J."/>
            <person name="Vuilleumier S."/>
            <person name="Bringel F."/>
            <person name="Dispirito A.A."/>
            <person name="Murrell J.C."/>
            <person name="Bruce D."/>
            <person name="Cheng J.F."/>
            <person name="Copeland A."/>
            <person name="Goodwin L."/>
            <person name="Hauser L."/>
            <person name="Lajus A."/>
            <person name="Land M.L."/>
            <person name="Lapidus A."/>
            <person name="Lucas S."/>
            <person name="Medigue C."/>
            <person name="Pitluck S."/>
            <person name="Woyke T."/>
            <person name="Zeytun A."/>
            <person name="Stein L.Y."/>
        </authorList>
    </citation>
    <scope>NUCLEOTIDE SEQUENCE [LARGE SCALE GENOMIC DNA]</scope>
    <source>
        <strain evidence="9 10">BG8</strain>
    </source>
</reference>
<dbReference type="FunFam" id="3.30.70.250:FF:000001">
    <property type="entry name" value="Malonyl CoA-acyl carrier protein transacylase"/>
    <property type="match status" value="1"/>
</dbReference>
<dbReference type="EC" id="2.3.1.39" evidence="1 6"/>
<evidence type="ECO:0000259" key="8">
    <source>
        <dbReference type="SMART" id="SM00827"/>
    </source>
</evidence>
<evidence type="ECO:0000256" key="2">
    <source>
        <dbReference type="ARBA" id="ARBA00018953"/>
    </source>
</evidence>
<dbReference type="Proteomes" id="UP000005090">
    <property type="component" value="Chromosome"/>
</dbReference>
<dbReference type="PIRSF" id="PIRSF000446">
    <property type="entry name" value="Mct"/>
    <property type="match status" value="1"/>
</dbReference>
<dbReference type="InterPro" id="IPR050858">
    <property type="entry name" value="Mal-CoA-ACP_Trans/PKS_FabD"/>
</dbReference>
<name>H8GM38_METAL</name>
<dbReference type="InterPro" id="IPR001227">
    <property type="entry name" value="Ac_transferase_dom_sf"/>
</dbReference>
<keyword evidence="3 6" id="KW-0808">Transferase</keyword>
<feature type="active site" evidence="7">
    <location>
        <position position="96"/>
    </location>
</feature>
<dbReference type="EMBL" id="CM001475">
    <property type="protein sequence ID" value="EIC29399.1"/>
    <property type="molecule type" value="Genomic_DNA"/>
</dbReference>
<dbReference type="HOGENOM" id="CLU_030558_0_0_6"/>
<feature type="active site" evidence="7">
    <location>
        <position position="205"/>
    </location>
</feature>
<dbReference type="GO" id="GO:0004314">
    <property type="term" value="F:[acyl-carrier-protein] S-malonyltransferase activity"/>
    <property type="evidence" value="ECO:0007669"/>
    <property type="project" value="UniProtKB-EC"/>
</dbReference>
<dbReference type="InterPro" id="IPR024925">
    <property type="entry name" value="Malonyl_CoA-ACP_transAc"/>
</dbReference>
<dbReference type="InterPro" id="IPR016035">
    <property type="entry name" value="Acyl_Trfase/lysoPLipase"/>
</dbReference>
<dbReference type="SMART" id="SM00827">
    <property type="entry name" value="PKS_AT"/>
    <property type="match status" value="1"/>
</dbReference>
<feature type="domain" description="Malonyl-CoA:ACP transacylase (MAT)" evidence="8">
    <location>
        <begin position="11"/>
        <end position="313"/>
    </location>
</feature>
<dbReference type="InterPro" id="IPR016036">
    <property type="entry name" value="Malonyl_transacylase_ACP-bd"/>
</dbReference>
<dbReference type="GO" id="GO:0005829">
    <property type="term" value="C:cytosol"/>
    <property type="evidence" value="ECO:0007669"/>
    <property type="project" value="TreeGrafter"/>
</dbReference>
<comment type="similarity">
    <text evidence="6">Belongs to the fabD family.</text>
</comment>
<dbReference type="Pfam" id="PF00698">
    <property type="entry name" value="Acyl_transf_1"/>
    <property type="match status" value="1"/>
</dbReference>
<proteinExistence type="inferred from homology"/>
<evidence type="ECO:0000256" key="3">
    <source>
        <dbReference type="ARBA" id="ARBA00022679"/>
    </source>
</evidence>
<dbReference type="PANTHER" id="PTHR42681">
    <property type="entry name" value="MALONYL-COA-ACYL CARRIER PROTEIN TRANSACYLASE, MITOCHONDRIAL"/>
    <property type="match status" value="1"/>
</dbReference>
<dbReference type="Gene3D" id="3.30.70.250">
    <property type="entry name" value="Malonyl-CoA ACP transacylase, ACP-binding"/>
    <property type="match status" value="1"/>
</dbReference>
<dbReference type="GO" id="GO:0006633">
    <property type="term" value="P:fatty acid biosynthetic process"/>
    <property type="evidence" value="ECO:0007669"/>
    <property type="project" value="TreeGrafter"/>
</dbReference>
<evidence type="ECO:0000256" key="6">
    <source>
        <dbReference type="PIRNR" id="PIRNR000446"/>
    </source>
</evidence>
<dbReference type="STRING" id="686340.Metal_1620"/>
<organism evidence="9 10">
    <name type="scientific">Methylomicrobium album BG8</name>
    <dbReference type="NCBI Taxonomy" id="686340"/>
    <lineage>
        <taxon>Bacteria</taxon>
        <taxon>Pseudomonadati</taxon>
        <taxon>Pseudomonadota</taxon>
        <taxon>Gammaproteobacteria</taxon>
        <taxon>Methylococcales</taxon>
        <taxon>Methylococcaceae</taxon>
        <taxon>Methylomicrobium</taxon>
    </lineage>
</organism>
<gene>
    <name evidence="9" type="ORF">Metal_1620</name>
</gene>
<keyword evidence="10" id="KW-1185">Reference proteome</keyword>
<evidence type="ECO:0000313" key="9">
    <source>
        <dbReference type="EMBL" id="EIC29399.1"/>
    </source>
</evidence>
<dbReference type="SUPFAM" id="SSF52151">
    <property type="entry name" value="FabD/lysophospholipase-like"/>
    <property type="match status" value="1"/>
</dbReference>
<dbReference type="SUPFAM" id="SSF55048">
    <property type="entry name" value="Probable ACP-binding domain of malonyl-CoA ACP transacylase"/>
    <property type="match status" value="1"/>
</dbReference>
<keyword evidence="4 6" id="KW-0012">Acyltransferase</keyword>
<dbReference type="Gene3D" id="3.40.366.10">
    <property type="entry name" value="Malonyl-Coenzyme A Acyl Carrier Protein, domain 2"/>
    <property type="match status" value="1"/>
</dbReference>
<evidence type="ECO:0000256" key="7">
    <source>
        <dbReference type="PIRSR" id="PIRSR000446-1"/>
    </source>
</evidence>
<evidence type="ECO:0000256" key="1">
    <source>
        <dbReference type="ARBA" id="ARBA00013258"/>
    </source>
</evidence>
<accession>H8GM38</accession>
<sequence>MSTQHYDLAFVFPGQGSQSVGMMADLAAGFPEIKQTFERASDALGKDLWTLVGDGPEADLNQTQNTQPAMLAAGFAIWEVWRKQCSIRPAWTAGHSLGEYTALVAAHAIAFEDAIKLVAVRGRLMQEAVPPGTGAMAAILGLEDHQIVEACKKAAQGEVVEAVNFNAPGQVVIAGHASAVQRAIAEAQILGAKRAVPLPVSVPSHCALMRDAADKLGEELSRIQIDSPEMTLIHNTDVMSHSAPEVIRNALKEQLFKPVRWVDSIRFMHDQGVTRIVECGPGKVLIGLNKRIAKDAEHLSIFDTKSFHTTLEQLNG</sequence>
<dbReference type="PANTHER" id="PTHR42681:SF1">
    <property type="entry name" value="MALONYL-COA-ACYL CARRIER PROTEIN TRANSACYLASE, MITOCHONDRIAL"/>
    <property type="match status" value="1"/>
</dbReference>
<dbReference type="AlphaFoldDB" id="H8GM38"/>